<name>A0AAD5UZJ1_9APHY</name>
<evidence type="ECO:0000256" key="7">
    <source>
        <dbReference type="SAM" id="Coils"/>
    </source>
</evidence>
<evidence type="ECO:0008006" key="10">
    <source>
        <dbReference type="Google" id="ProtNLM"/>
    </source>
</evidence>
<evidence type="ECO:0000313" key="9">
    <source>
        <dbReference type="Proteomes" id="UP001212997"/>
    </source>
</evidence>
<dbReference type="InterPro" id="IPR008409">
    <property type="entry name" value="SPF27"/>
</dbReference>
<sequence length="241" mass="27267">MVADQSQPTPSHPNLKTVYSEMSVQVDDSPSPILFDSLPYYDNDFERDPSLKEKAEKLIAREGKPSTPQTLHPRVPPPITLFSKHPLLEAELARVESRQPLPPLDTSRYQLPGPTAVPATEEDWKLALENAHSQLEHQRLRLANVALLQNYGSNAWRVHNYQLEATAKNVEKALEDLRAQTVEVNRDRKNFQTRIGNQLTSQETRWTELISSVLQIEMANVALEGDIETLTKKEAELAAMQ</sequence>
<evidence type="ECO:0000256" key="2">
    <source>
        <dbReference type="ARBA" id="ARBA00010788"/>
    </source>
</evidence>
<dbReference type="Proteomes" id="UP001212997">
    <property type="component" value="Unassembled WGS sequence"/>
</dbReference>
<dbReference type="PANTHER" id="PTHR13296:SF0">
    <property type="entry name" value="PRE-MRNA-SPLICING FACTOR SPF27"/>
    <property type="match status" value="1"/>
</dbReference>
<protein>
    <recommendedName>
        <fullName evidence="10">Breast carcinoma amplified sequence 2</fullName>
    </recommendedName>
</protein>
<dbReference type="Pfam" id="PF05700">
    <property type="entry name" value="BCAS2"/>
    <property type="match status" value="1"/>
</dbReference>
<dbReference type="GO" id="GO:0000974">
    <property type="term" value="C:Prp19 complex"/>
    <property type="evidence" value="ECO:0007669"/>
    <property type="project" value="TreeGrafter"/>
</dbReference>
<dbReference type="GO" id="GO:0071013">
    <property type="term" value="C:catalytic step 2 spliceosome"/>
    <property type="evidence" value="ECO:0007669"/>
    <property type="project" value="TreeGrafter"/>
</dbReference>
<evidence type="ECO:0000256" key="6">
    <source>
        <dbReference type="ARBA" id="ARBA00023242"/>
    </source>
</evidence>
<evidence type="ECO:0000256" key="1">
    <source>
        <dbReference type="ARBA" id="ARBA00004123"/>
    </source>
</evidence>
<keyword evidence="9" id="KW-1185">Reference proteome</keyword>
<comment type="subcellular location">
    <subcellularLocation>
        <location evidence="1">Nucleus</location>
    </subcellularLocation>
</comment>
<keyword evidence="4" id="KW-0747">Spliceosome</keyword>
<dbReference type="PANTHER" id="PTHR13296">
    <property type="entry name" value="BCAS2 PROTEIN"/>
    <property type="match status" value="1"/>
</dbReference>
<comment type="caution">
    <text evidence="8">The sequence shown here is derived from an EMBL/GenBank/DDBJ whole genome shotgun (WGS) entry which is preliminary data.</text>
</comment>
<evidence type="ECO:0000256" key="4">
    <source>
        <dbReference type="ARBA" id="ARBA00022728"/>
    </source>
</evidence>
<evidence type="ECO:0000313" key="8">
    <source>
        <dbReference type="EMBL" id="KAJ3482068.1"/>
    </source>
</evidence>
<keyword evidence="5" id="KW-0508">mRNA splicing</keyword>
<keyword evidence="7" id="KW-0175">Coiled coil</keyword>
<dbReference type="AlphaFoldDB" id="A0AAD5UZJ1"/>
<gene>
    <name evidence="8" type="ORF">NLI96_g7232</name>
</gene>
<keyword evidence="3" id="KW-0507">mRNA processing</keyword>
<evidence type="ECO:0000256" key="5">
    <source>
        <dbReference type="ARBA" id="ARBA00023187"/>
    </source>
</evidence>
<dbReference type="GO" id="GO:0008380">
    <property type="term" value="P:RNA splicing"/>
    <property type="evidence" value="ECO:0007669"/>
    <property type="project" value="UniProtKB-KW"/>
</dbReference>
<reference evidence="8" key="1">
    <citation type="submission" date="2022-07" db="EMBL/GenBank/DDBJ databases">
        <title>Genome Sequence of Physisporinus lineatus.</title>
        <authorList>
            <person name="Buettner E."/>
        </authorList>
    </citation>
    <scope>NUCLEOTIDE SEQUENCE</scope>
    <source>
        <strain evidence="8">VT162</strain>
    </source>
</reference>
<organism evidence="8 9">
    <name type="scientific">Meripilus lineatus</name>
    <dbReference type="NCBI Taxonomy" id="2056292"/>
    <lineage>
        <taxon>Eukaryota</taxon>
        <taxon>Fungi</taxon>
        <taxon>Dikarya</taxon>
        <taxon>Basidiomycota</taxon>
        <taxon>Agaricomycotina</taxon>
        <taxon>Agaricomycetes</taxon>
        <taxon>Polyporales</taxon>
        <taxon>Meripilaceae</taxon>
        <taxon>Meripilus</taxon>
    </lineage>
</organism>
<dbReference type="EMBL" id="JANAWD010000290">
    <property type="protein sequence ID" value="KAJ3482068.1"/>
    <property type="molecule type" value="Genomic_DNA"/>
</dbReference>
<dbReference type="GO" id="GO:0071011">
    <property type="term" value="C:precatalytic spliceosome"/>
    <property type="evidence" value="ECO:0007669"/>
    <property type="project" value="TreeGrafter"/>
</dbReference>
<proteinExistence type="inferred from homology"/>
<dbReference type="GO" id="GO:0006397">
    <property type="term" value="P:mRNA processing"/>
    <property type="evidence" value="ECO:0007669"/>
    <property type="project" value="UniProtKB-KW"/>
</dbReference>
<keyword evidence="6" id="KW-0539">Nucleus</keyword>
<comment type="similarity">
    <text evidence="2">Belongs to the SPF27 family.</text>
</comment>
<feature type="coiled-coil region" evidence="7">
    <location>
        <begin position="160"/>
        <end position="194"/>
    </location>
</feature>
<accession>A0AAD5UZJ1</accession>
<evidence type="ECO:0000256" key="3">
    <source>
        <dbReference type="ARBA" id="ARBA00022664"/>
    </source>
</evidence>